<keyword evidence="8" id="KW-0406">Ion transport</keyword>
<dbReference type="GO" id="GO:0005886">
    <property type="term" value="C:plasma membrane"/>
    <property type="evidence" value="ECO:0007669"/>
    <property type="project" value="UniProtKB-SubCell"/>
</dbReference>
<feature type="transmembrane region" description="Helical" evidence="12">
    <location>
        <begin position="125"/>
        <end position="141"/>
    </location>
</feature>
<evidence type="ECO:0000256" key="10">
    <source>
        <dbReference type="ARBA" id="ARBA00023201"/>
    </source>
</evidence>
<feature type="transmembrane region" description="Helical" evidence="12">
    <location>
        <begin position="161"/>
        <end position="180"/>
    </location>
</feature>
<feature type="transmembrane region" description="Helical" evidence="12">
    <location>
        <begin position="519"/>
        <end position="541"/>
    </location>
</feature>
<evidence type="ECO:0000256" key="2">
    <source>
        <dbReference type="ARBA" id="ARBA00006434"/>
    </source>
</evidence>
<name>A0A7K7TIQ6_9TYRA</name>
<dbReference type="Pfam" id="PF00474">
    <property type="entry name" value="SSF"/>
    <property type="match status" value="1"/>
</dbReference>
<dbReference type="InterPro" id="IPR038377">
    <property type="entry name" value="Na/Glc_symporter_sf"/>
</dbReference>
<feature type="transmembrane region" description="Helical" evidence="12">
    <location>
        <begin position="242"/>
        <end position="261"/>
    </location>
</feature>
<evidence type="ECO:0000256" key="12">
    <source>
        <dbReference type="SAM" id="Phobius"/>
    </source>
</evidence>
<keyword evidence="6 12" id="KW-1133">Transmembrane helix</keyword>
<dbReference type="PANTHER" id="PTHR42985:SF10">
    <property type="entry name" value="SODIUM-COUPLED MONOCARBOXYLATE TRANSPORTER 1"/>
    <property type="match status" value="1"/>
</dbReference>
<feature type="non-terminal residue" evidence="13">
    <location>
        <position position="611"/>
    </location>
</feature>
<feature type="transmembrane region" description="Helical" evidence="12">
    <location>
        <begin position="54"/>
        <end position="72"/>
    </location>
</feature>
<dbReference type="PANTHER" id="PTHR42985">
    <property type="entry name" value="SODIUM-COUPLED MONOCARBOXYLATE TRANSPORTER"/>
    <property type="match status" value="1"/>
</dbReference>
<feature type="transmembrane region" description="Helical" evidence="12">
    <location>
        <begin position="347"/>
        <end position="371"/>
    </location>
</feature>
<dbReference type="OrthoDB" id="6132759at2759"/>
<reference evidence="13 14" key="1">
    <citation type="submission" date="2019-09" db="EMBL/GenBank/DDBJ databases">
        <title>Bird 10,000 Genomes (B10K) Project - Family phase.</title>
        <authorList>
            <person name="Zhang G."/>
        </authorList>
    </citation>
    <scope>NUCLEOTIDE SEQUENCE [LARGE SCALE GENOMIC DNA]</scope>
    <source>
        <strain evidence="13">B10K-DU-030-41</strain>
        <tissue evidence="13">Muscle</tissue>
    </source>
</reference>
<keyword evidence="14" id="KW-1185">Reference proteome</keyword>
<comment type="similarity">
    <text evidence="2 11">Belongs to the sodium:solute symporter (SSF) (TC 2.A.21) family.</text>
</comment>
<feature type="transmembrane region" description="Helical" evidence="12">
    <location>
        <begin position="282"/>
        <end position="307"/>
    </location>
</feature>
<evidence type="ECO:0000313" key="13">
    <source>
        <dbReference type="EMBL" id="NXA15752.1"/>
    </source>
</evidence>
<feature type="transmembrane region" description="Helical" evidence="12">
    <location>
        <begin position="392"/>
        <end position="412"/>
    </location>
</feature>
<sequence length="611" mass="66323">VSPSGRMGHFTVWDYVVFAAMLLISALIGVYYAFVGRGQKTSKDFLMAGRSMSAVPVALSLTASFMSAVTVLGTPAEIYYYGAIFCIFAITYGLVVLCSAEIFLPVFYKLGITSTYEYLELRFNKYLRLCGTVLFIIQTASKPQSCSVVLGPTTYLVELTGFDLWGAVVATGVVCTFYCTLGGLKAVVWTDVFQVGIMVAGFSSVIIRAVVVQEGIGHIVNDSYHGGRLNFWDFNPNPLQRHTFWTIIIGGTFTWTGIYGVNQSQVQRYIACKSRFHAKLSLYINLVGLWAILACATLCGLALYSIYKDCDPWTDKQVSALDQLMPYLVMDILQDYPGVPGLFVASAYSGTLSTVSSSINALAAVTVEDLIRPYFRSLSEKKLSWISMGMSLFYGGVCIAMAAVASLLGALLQAALSIFGMVGGPLLGLFVLGILCSFANGIGAFVGLVSGFVISLWVGIGSQIYPPLPERTKPLYLSTAGCNMSSGNLTSTEIPLTTVFSTPTAERSALADNWYSLSYLYFSTLGTLTTVVVGIIISLLTGGLKQNTDPRFLLTKEDFLSNFSRSKSETKMEVLDHKPPTMEDEGTDNPAFSHIEMDVASDKNKINGLHM</sequence>
<evidence type="ECO:0000256" key="9">
    <source>
        <dbReference type="ARBA" id="ARBA00023136"/>
    </source>
</evidence>
<organism evidence="13 14">
    <name type="scientific">Sapayoa aenigma</name>
    <name type="common">broad-billed sapayoa</name>
    <dbReference type="NCBI Taxonomy" id="239371"/>
    <lineage>
        <taxon>Eukaryota</taxon>
        <taxon>Metazoa</taxon>
        <taxon>Chordata</taxon>
        <taxon>Craniata</taxon>
        <taxon>Vertebrata</taxon>
        <taxon>Euteleostomi</taxon>
        <taxon>Archelosauria</taxon>
        <taxon>Archosauria</taxon>
        <taxon>Dinosauria</taxon>
        <taxon>Saurischia</taxon>
        <taxon>Theropoda</taxon>
        <taxon>Coelurosauria</taxon>
        <taxon>Aves</taxon>
        <taxon>Neognathae</taxon>
        <taxon>Neoaves</taxon>
        <taxon>Telluraves</taxon>
        <taxon>Australaves</taxon>
        <taxon>Passeriformes</taxon>
        <taxon>Tyrannidae</taxon>
        <taxon>Sapayoa</taxon>
    </lineage>
</organism>
<evidence type="ECO:0000256" key="5">
    <source>
        <dbReference type="ARBA" id="ARBA00022692"/>
    </source>
</evidence>
<feature type="transmembrane region" description="Helical" evidence="12">
    <location>
        <begin position="12"/>
        <end position="34"/>
    </location>
</feature>
<gene>
    <name evidence="13" type="primary">Slc5a8</name>
    <name evidence="13" type="ORF">SAPAEN_R07323</name>
</gene>
<dbReference type="InterPro" id="IPR001734">
    <property type="entry name" value="Na/solute_symporter"/>
</dbReference>
<keyword evidence="3" id="KW-0813">Transport</keyword>
<evidence type="ECO:0000256" key="11">
    <source>
        <dbReference type="RuleBase" id="RU362091"/>
    </source>
</evidence>
<accession>A0A7K7TIQ6</accession>
<evidence type="ECO:0000256" key="4">
    <source>
        <dbReference type="ARBA" id="ARBA00022475"/>
    </source>
</evidence>
<dbReference type="GO" id="GO:0005343">
    <property type="term" value="F:organic acid:sodium symporter activity"/>
    <property type="evidence" value="ECO:0007669"/>
    <property type="project" value="TreeGrafter"/>
</dbReference>
<dbReference type="Proteomes" id="UP000589485">
    <property type="component" value="Unassembled WGS sequence"/>
</dbReference>
<dbReference type="GO" id="GO:0015730">
    <property type="term" value="P:propanoate transmembrane transport"/>
    <property type="evidence" value="ECO:0007669"/>
    <property type="project" value="TreeGrafter"/>
</dbReference>
<keyword evidence="10" id="KW-0739">Sodium transport</keyword>
<evidence type="ECO:0000256" key="1">
    <source>
        <dbReference type="ARBA" id="ARBA00004651"/>
    </source>
</evidence>
<feature type="transmembrane region" description="Helical" evidence="12">
    <location>
        <begin position="192"/>
        <end position="211"/>
    </location>
</feature>
<comment type="subcellular location">
    <subcellularLocation>
        <location evidence="1">Cell membrane</location>
        <topology evidence="1">Multi-pass membrane protein</topology>
    </subcellularLocation>
</comment>
<proteinExistence type="inferred from homology"/>
<evidence type="ECO:0000256" key="3">
    <source>
        <dbReference type="ARBA" id="ARBA00022448"/>
    </source>
</evidence>
<evidence type="ECO:0000313" key="14">
    <source>
        <dbReference type="Proteomes" id="UP000589485"/>
    </source>
</evidence>
<feature type="transmembrane region" description="Helical" evidence="12">
    <location>
        <begin position="445"/>
        <end position="465"/>
    </location>
</feature>
<keyword evidence="9 12" id="KW-0472">Membrane</keyword>
<keyword evidence="4" id="KW-1003">Cell membrane</keyword>
<keyword evidence="5 12" id="KW-0812">Transmembrane</keyword>
<protein>
    <submittedName>
        <fullName evidence="13">SC5A8 protein</fullName>
    </submittedName>
</protein>
<feature type="transmembrane region" description="Helical" evidence="12">
    <location>
        <begin position="418"/>
        <end position="438"/>
    </location>
</feature>
<evidence type="ECO:0000256" key="6">
    <source>
        <dbReference type="ARBA" id="ARBA00022989"/>
    </source>
</evidence>
<feature type="transmembrane region" description="Helical" evidence="12">
    <location>
        <begin position="78"/>
        <end position="104"/>
    </location>
</feature>
<dbReference type="PROSITE" id="PS50283">
    <property type="entry name" value="NA_SOLUT_SYMP_3"/>
    <property type="match status" value="1"/>
</dbReference>
<dbReference type="NCBIfam" id="TIGR00813">
    <property type="entry name" value="sss"/>
    <property type="match status" value="1"/>
</dbReference>
<dbReference type="EMBL" id="VZSY01002824">
    <property type="protein sequence ID" value="NXA15752.1"/>
    <property type="molecule type" value="Genomic_DNA"/>
</dbReference>
<evidence type="ECO:0000256" key="8">
    <source>
        <dbReference type="ARBA" id="ARBA00023065"/>
    </source>
</evidence>
<dbReference type="Gene3D" id="1.20.1730.10">
    <property type="entry name" value="Sodium/glucose cotransporter"/>
    <property type="match status" value="1"/>
</dbReference>
<dbReference type="InterPro" id="IPR051163">
    <property type="entry name" value="Sodium:Solute_Symporter_SSF"/>
</dbReference>
<feature type="non-terminal residue" evidence="13">
    <location>
        <position position="1"/>
    </location>
</feature>
<dbReference type="GO" id="GO:0070062">
    <property type="term" value="C:extracellular exosome"/>
    <property type="evidence" value="ECO:0007669"/>
    <property type="project" value="TreeGrafter"/>
</dbReference>
<dbReference type="AlphaFoldDB" id="A0A7K7TIQ6"/>
<comment type="caution">
    <text evidence="13">The sequence shown here is derived from an EMBL/GenBank/DDBJ whole genome shotgun (WGS) entry which is preliminary data.</text>
</comment>
<evidence type="ECO:0000256" key="7">
    <source>
        <dbReference type="ARBA" id="ARBA00023053"/>
    </source>
</evidence>
<keyword evidence="7" id="KW-0915">Sodium</keyword>